<dbReference type="Gene3D" id="1.20.120.1760">
    <property type="match status" value="1"/>
</dbReference>
<evidence type="ECO:0000256" key="11">
    <source>
        <dbReference type="ARBA" id="ARBA00023136"/>
    </source>
</evidence>
<comment type="subcellular location">
    <subcellularLocation>
        <location evidence="2">Endomembrane system</location>
        <topology evidence="2">Multi-pass membrane protein</topology>
    </subcellularLocation>
</comment>
<evidence type="ECO:0000256" key="6">
    <source>
        <dbReference type="ARBA" id="ARBA00022516"/>
    </source>
</evidence>
<evidence type="ECO:0000256" key="7">
    <source>
        <dbReference type="ARBA" id="ARBA00022679"/>
    </source>
</evidence>
<evidence type="ECO:0000256" key="16">
    <source>
        <dbReference type="SAM" id="Phobius"/>
    </source>
</evidence>
<evidence type="ECO:0000313" key="18">
    <source>
        <dbReference type="Proteomes" id="UP000765003"/>
    </source>
</evidence>
<feature type="transmembrane region" description="Helical" evidence="16">
    <location>
        <begin position="108"/>
        <end position="126"/>
    </location>
</feature>
<keyword evidence="6" id="KW-0444">Lipid biosynthesis</keyword>
<proteinExistence type="inferred from homology"/>
<feature type="transmembrane region" description="Helical" evidence="16">
    <location>
        <begin position="138"/>
        <end position="161"/>
    </location>
</feature>
<evidence type="ECO:0000256" key="1">
    <source>
        <dbReference type="ARBA" id="ARBA00000287"/>
    </source>
</evidence>
<dbReference type="PANTHER" id="PTHR14269:SF61">
    <property type="entry name" value="CDP-DIACYLGLYCEROL--SERINE O-PHOSPHATIDYLTRANSFERASE"/>
    <property type="match status" value="1"/>
</dbReference>
<protein>
    <recommendedName>
        <fullName evidence="5">CDP-diacylglycerol--serine O-phosphatidyltransferase</fullName>
        <ecNumber evidence="4">2.7.8.8</ecNumber>
    </recommendedName>
    <alternativeName>
        <fullName evidence="14">Phosphatidylserine synthase</fullName>
    </alternativeName>
</protein>
<evidence type="ECO:0000256" key="4">
    <source>
        <dbReference type="ARBA" id="ARBA00013174"/>
    </source>
</evidence>
<evidence type="ECO:0000256" key="9">
    <source>
        <dbReference type="ARBA" id="ARBA00022989"/>
    </source>
</evidence>
<reference evidence="17" key="1">
    <citation type="submission" date="2021-02" db="EMBL/GenBank/DDBJ databases">
        <title>Activity-based single-cell genomes from oceanic crustal fluid captures similar information to metagenomic and metatranscriptomic surveys with orders of magnitude less sampling.</title>
        <authorList>
            <person name="D'Angelo T.S."/>
            <person name="Orcutt B.N."/>
        </authorList>
    </citation>
    <scope>NUCLEOTIDE SEQUENCE [LARGE SCALE GENOMIC DNA]</scope>
    <source>
        <strain evidence="17">AH-315-E05</strain>
    </source>
</reference>
<dbReference type="GO" id="GO:0003882">
    <property type="term" value="F:CDP-diacylglycerol-serine O-phosphatidyltransferase activity"/>
    <property type="evidence" value="ECO:0007669"/>
    <property type="project" value="UniProtKB-EC"/>
</dbReference>
<evidence type="ECO:0000256" key="10">
    <source>
        <dbReference type="ARBA" id="ARBA00023098"/>
    </source>
</evidence>
<dbReference type="InterPro" id="IPR050324">
    <property type="entry name" value="CDP-alcohol_PTase-I"/>
</dbReference>
<keyword evidence="13" id="KW-1208">Phospholipid metabolism</keyword>
<feature type="transmembrane region" description="Helical" evidence="16">
    <location>
        <begin position="204"/>
        <end position="222"/>
    </location>
</feature>
<organism evidence="17 18">
    <name type="scientific">Sulfobacillus acidophilus</name>
    <dbReference type="NCBI Taxonomy" id="53633"/>
    <lineage>
        <taxon>Bacteria</taxon>
        <taxon>Bacillati</taxon>
        <taxon>Bacillota</taxon>
        <taxon>Clostridia</taxon>
        <taxon>Eubacteriales</taxon>
        <taxon>Clostridiales Family XVII. Incertae Sedis</taxon>
        <taxon>Sulfobacillus</taxon>
    </lineage>
</organism>
<feature type="transmembrane region" description="Helical" evidence="16">
    <location>
        <begin position="173"/>
        <end position="192"/>
    </location>
</feature>
<sequence length="253" mass="27684">MKLNIIKSIELKKALFILPNAFTLASVFCGFYAILHALSQNGPQALYQSSIAIFFAGFFDMFDGRVARLTKTQSEFGMQLDSLADVISFGVAPGVIVFKWALSLLGPLGFFVAFVYVSCGVIRLARFNVLATQETGPTGFFVGLPIPLAAATIVSLVVAHFKIWGGLSLERPILILCVVLLLATLMVSNVPYWTFKNLKLNKTVSIIIAFMALLIIAASFFIPFGVVLVTLLGSYIFLGIIRYFYLALGFRQA</sequence>
<evidence type="ECO:0000256" key="15">
    <source>
        <dbReference type="RuleBase" id="RU003750"/>
    </source>
</evidence>
<keyword evidence="7 15" id="KW-0808">Transferase</keyword>
<keyword evidence="10" id="KW-0443">Lipid metabolism</keyword>
<evidence type="ECO:0000313" key="17">
    <source>
        <dbReference type="EMBL" id="MBN4077471.1"/>
    </source>
</evidence>
<keyword evidence="12" id="KW-0594">Phospholipid biosynthesis</keyword>
<evidence type="ECO:0000256" key="2">
    <source>
        <dbReference type="ARBA" id="ARBA00004127"/>
    </source>
</evidence>
<dbReference type="InterPro" id="IPR000462">
    <property type="entry name" value="CDP-OH_P_trans"/>
</dbReference>
<feature type="transmembrane region" description="Helical" evidence="16">
    <location>
        <begin position="21"/>
        <end position="39"/>
    </location>
</feature>
<name>A0ABS3AVU1_9FIRM</name>
<dbReference type="InterPro" id="IPR043130">
    <property type="entry name" value="CDP-OH_PTrfase_TM_dom"/>
</dbReference>
<evidence type="ECO:0000256" key="13">
    <source>
        <dbReference type="ARBA" id="ARBA00023264"/>
    </source>
</evidence>
<keyword evidence="11 16" id="KW-0472">Membrane</keyword>
<evidence type="ECO:0000256" key="5">
    <source>
        <dbReference type="ARBA" id="ARBA00017171"/>
    </source>
</evidence>
<comment type="catalytic activity">
    <reaction evidence="1">
        <text>a CDP-1,2-diacyl-sn-glycerol + L-serine = a 1,2-diacyl-sn-glycero-3-phospho-L-serine + CMP + H(+)</text>
        <dbReference type="Rhea" id="RHEA:16913"/>
        <dbReference type="ChEBI" id="CHEBI:15378"/>
        <dbReference type="ChEBI" id="CHEBI:33384"/>
        <dbReference type="ChEBI" id="CHEBI:57262"/>
        <dbReference type="ChEBI" id="CHEBI:58332"/>
        <dbReference type="ChEBI" id="CHEBI:60377"/>
        <dbReference type="EC" id="2.7.8.8"/>
    </reaction>
</comment>
<dbReference type="Proteomes" id="UP000765003">
    <property type="component" value="Unassembled WGS sequence"/>
</dbReference>
<gene>
    <name evidence="17" type="primary">pssA</name>
    <name evidence="17" type="ORF">JYT19_01015</name>
</gene>
<evidence type="ECO:0000256" key="3">
    <source>
        <dbReference type="ARBA" id="ARBA00010441"/>
    </source>
</evidence>
<dbReference type="EMBL" id="JAFITA010000016">
    <property type="protein sequence ID" value="MBN4077471.1"/>
    <property type="molecule type" value="Genomic_DNA"/>
</dbReference>
<keyword evidence="18" id="KW-1185">Reference proteome</keyword>
<dbReference type="InterPro" id="IPR048254">
    <property type="entry name" value="CDP_ALCOHOL_P_TRANSF_CS"/>
</dbReference>
<dbReference type="EC" id="2.7.8.8" evidence="4"/>
<comment type="similarity">
    <text evidence="3 15">Belongs to the CDP-alcohol phosphatidyltransferase class-I family.</text>
</comment>
<keyword evidence="9 16" id="KW-1133">Transmembrane helix</keyword>
<dbReference type="Pfam" id="PF01066">
    <property type="entry name" value="CDP-OH_P_transf"/>
    <property type="match status" value="1"/>
</dbReference>
<dbReference type="NCBIfam" id="TIGR00473">
    <property type="entry name" value="pssA"/>
    <property type="match status" value="1"/>
</dbReference>
<keyword evidence="8 16" id="KW-0812">Transmembrane</keyword>
<accession>A0ABS3AVU1</accession>
<feature type="transmembrane region" description="Helical" evidence="16">
    <location>
        <begin position="228"/>
        <end position="248"/>
    </location>
</feature>
<comment type="caution">
    <text evidence="17">The sequence shown here is derived from an EMBL/GenBank/DDBJ whole genome shotgun (WGS) entry which is preliminary data.</text>
</comment>
<feature type="transmembrane region" description="Helical" evidence="16">
    <location>
        <begin position="45"/>
        <end position="62"/>
    </location>
</feature>
<feature type="transmembrane region" description="Helical" evidence="16">
    <location>
        <begin position="83"/>
        <end position="102"/>
    </location>
</feature>
<dbReference type="InterPro" id="IPR004533">
    <property type="entry name" value="CDP-diaglyc--ser_O-PTrfase"/>
</dbReference>
<evidence type="ECO:0000256" key="12">
    <source>
        <dbReference type="ARBA" id="ARBA00023209"/>
    </source>
</evidence>
<evidence type="ECO:0000256" key="14">
    <source>
        <dbReference type="ARBA" id="ARBA00032361"/>
    </source>
</evidence>
<evidence type="ECO:0000256" key="8">
    <source>
        <dbReference type="ARBA" id="ARBA00022692"/>
    </source>
</evidence>
<dbReference type="PANTHER" id="PTHR14269">
    <property type="entry name" value="CDP-DIACYLGLYCEROL--GLYCEROL-3-PHOSPHATE 3-PHOSPHATIDYLTRANSFERASE-RELATED"/>
    <property type="match status" value="1"/>
</dbReference>
<dbReference type="PROSITE" id="PS00379">
    <property type="entry name" value="CDP_ALCOHOL_P_TRANSF"/>
    <property type="match status" value="1"/>
</dbReference>